<comment type="caution">
    <text evidence="1">The sequence shown here is derived from an EMBL/GenBank/DDBJ whole genome shotgun (WGS) entry which is preliminary data.</text>
</comment>
<protein>
    <submittedName>
        <fullName evidence="1">DnaJ domain-containing protein</fullName>
    </submittedName>
</protein>
<evidence type="ECO:0000313" key="2">
    <source>
        <dbReference type="Proteomes" id="UP000814128"/>
    </source>
</evidence>
<accession>A0ACB8QIZ3</accession>
<sequence>MASGLYQVLQVEKHASVEQIKKAYRKRALQTHPDRLPQNATPGEKERATEEFRKVNNAYEVLSDPTKRELYDRHGIWPPPDARPEPMPDFRPTAGSGVFADSLHSHFNPFNDPFFTDPFHVFEAFFGSGFAFPHGPSAHDPFFDRPRQRMHDPFSMMGMFHDPAFPPLGGSLFDDLALGHFPSSSTSTTRVFSSSTRSSLVPGQGWIEESESTSTRNGVTTSIKRRVDVNGDEYVTYTHPDGSRRFMLNGRDHDATIIVMKNQCAQATTVVLMSVSGQDTTPGMKSLYGPAAIQAMISPCNPGTTLVPTNA</sequence>
<reference evidence="1" key="1">
    <citation type="submission" date="2021-02" db="EMBL/GenBank/DDBJ databases">
        <authorList>
            <consortium name="DOE Joint Genome Institute"/>
            <person name="Ahrendt S."/>
            <person name="Looney B.P."/>
            <person name="Miyauchi S."/>
            <person name="Morin E."/>
            <person name="Drula E."/>
            <person name="Courty P.E."/>
            <person name="Chicoki N."/>
            <person name="Fauchery L."/>
            <person name="Kohler A."/>
            <person name="Kuo A."/>
            <person name="Labutti K."/>
            <person name="Pangilinan J."/>
            <person name="Lipzen A."/>
            <person name="Riley R."/>
            <person name="Andreopoulos W."/>
            <person name="He G."/>
            <person name="Johnson J."/>
            <person name="Barry K.W."/>
            <person name="Grigoriev I.V."/>
            <person name="Nagy L."/>
            <person name="Hibbett D."/>
            <person name="Henrissat B."/>
            <person name="Matheny P.B."/>
            <person name="Labbe J."/>
            <person name="Martin F."/>
        </authorList>
    </citation>
    <scope>NUCLEOTIDE SEQUENCE</scope>
    <source>
        <strain evidence="1">EC-137</strain>
    </source>
</reference>
<reference evidence="1" key="2">
    <citation type="journal article" date="2022" name="New Phytol.">
        <title>Evolutionary transition to the ectomycorrhizal habit in the genomes of a hyperdiverse lineage of mushroom-forming fungi.</title>
        <authorList>
            <person name="Looney B."/>
            <person name="Miyauchi S."/>
            <person name="Morin E."/>
            <person name="Drula E."/>
            <person name="Courty P.E."/>
            <person name="Kohler A."/>
            <person name="Kuo A."/>
            <person name="LaButti K."/>
            <person name="Pangilinan J."/>
            <person name="Lipzen A."/>
            <person name="Riley R."/>
            <person name="Andreopoulos W."/>
            <person name="He G."/>
            <person name="Johnson J."/>
            <person name="Nolan M."/>
            <person name="Tritt A."/>
            <person name="Barry K.W."/>
            <person name="Grigoriev I.V."/>
            <person name="Nagy L.G."/>
            <person name="Hibbett D."/>
            <person name="Henrissat B."/>
            <person name="Matheny P.B."/>
            <person name="Labbe J."/>
            <person name="Martin F.M."/>
        </authorList>
    </citation>
    <scope>NUCLEOTIDE SEQUENCE</scope>
    <source>
        <strain evidence="1">EC-137</strain>
    </source>
</reference>
<name>A0ACB8QIZ3_9AGAM</name>
<keyword evidence="2" id="KW-1185">Reference proteome</keyword>
<evidence type="ECO:0000313" key="1">
    <source>
        <dbReference type="EMBL" id="KAI0031281.1"/>
    </source>
</evidence>
<organism evidence="1 2">
    <name type="scientific">Vararia minispora EC-137</name>
    <dbReference type="NCBI Taxonomy" id="1314806"/>
    <lineage>
        <taxon>Eukaryota</taxon>
        <taxon>Fungi</taxon>
        <taxon>Dikarya</taxon>
        <taxon>Basidiomycota</taxon>
        <taxon>Agaricomycotina</taxon>
        <taxon>Agaricomycetes</taxon>
        <taxon>Russulales</taxon>
        <taxon>Lachnocladiaceae</taxon>
        <taxon>Vararia</taxon>
    </lineage>
</organism>
<proteinExistence type="predicted"/>
<dbReference type="EMBL" id="MU273586">
    <property type="protein sequence ID" value="KAI0031281.1"/>
    <property type="molecule type" value="Genomic_DNA"/>
</dbReference>
<dbReference type="Proteomes" id="UP000814128">
    <property type="component" value="Unassembled WGS sequence"/>
</dbReference>
<gene>
    <name evidence="1" type="ORF">K488DRAFT_71533</name>
</gene>